<keyword evidence="2" id="KW-1185">Reference proteome</keyword>
<dbReference type="InterPro" id="IPR011604">
    <property type="entry name" value="PDDEXK-like_dom_sf"/>
</dbReference>
<sequence>MIELQENSKGGHRLPLTPLQLAFLQKSDLIDVKPAAEGYRLVPRTKRVGAIHAHGLDIVVTPKVSIPRLLFMIGYALNPGFQPENIEGVEASGLWGVVAETLCRHAERALLNGVLLGYATEHATSTVVRGRIRVGDQITARPGRLLPVETSHDEYTTDIPENQLLRAAVQRMLSVPRIHDSVQRRLRHVESQLLTISQLPARAPLPRWRPSRLNLRYQPALRIAEIVLNTLSFEVGQDGLSIATFIVNMEKVFEDFVTTALTEAWSTTPGYTRGQFPAKLDTGGAISMQVDVVHVVDGKPRFVVDAKYKRPSARGNYPNADLYQVLAYCTALQVERGWLVYPSGTAGVRPRRVLHSPITITEYPLDLDVPPRELLAQVEELAQSAWR</sequence>
<name>A0A1H9M1U2_9PSEU</name>
<proteinExistence type="predicted"/>
<organism evidence="1 2">
    <name type="scientific">Lentzea xinjiangensis</name>
    <dbReference type="NCBI Taxonomy" id="402600"/>
    <lineage>
        <taxon>Bacteria</taxon>
        <taxon>Bacillati</taxon>
        <taxon>Actinomycetota</taxon>
        <taxon>Actinomycetes</taxon>
        <taxon>Pseudonocardiales</taxon>
        <taxon>Pseudonocardiaceae</taxon>
        <taxon>Lentzea</taxon>
    </lineage>
</organism>
<dbReference type="InterPro" id="IPR019292">
    <property type="entry name" value="McrC"/>
</dbReference>
<dbReference type="PANTHER" id="PTHR38733">
    <property type="entry name" value="PROTEIN MCRC"/>
    <property type="match status" value="1"/>
</dbReference>
<dbReference type="RefSeq" id="WP_177221193.1">
    <property type="nucleotide sequence ID" value="NZ_FOFR01000008.1"/>
</dbReference>
<accession>A0A1H9M1U2</accession>
<gene>
    <name evidence="1" type="ORF">SAMN05216188_108211</name>
</gene>
<evidence type="ECO:0000313" key="2">
    <source>
        <dbReference type="Proteomes" id="UP000199352"/>
    </source>
</evidence>
<protein>
    <submittedName>
        <fullName evidence="1">5-methylcytosine-specific restriction enzyme subunit McrC</fullName>
    </submittedName>
</protein>
<dbReference type="PANTHER" id="PTHR38733:SF1">
    <property type="entry name" value="TYPE IV METHYL-DIRECTED RESTRICTION ENZYME ECOKMCRBC"/>
    <property type="match status" value="1"/>
</dbReference>
<evidence type="ECO:0000313" key="1">
    <source>
        <dbReference type="EMBL" id="SER17650.1"/>
    </source>
</evidence>
<dbReference type="Pfam" id="PF10117">
    <property type="entry name" value="McrBC"/>
    <property type="match status" value="1"/>
</dbReference>
<dbReference type="Proteomes" id="UP000199352">
    <property type="component" value="Unassembled WGS sequence"/>
</dbReference>
<dbReference type="EMBL" id="FOFR01000008">
    <property type="protein sequence ID" value="SER17650.1"/>
    <property type="molecule type" value="Genomic_DNA"/>
</dbReference>
<dbReference type="Gene3D" id="3.90.320.10">
    <property type="match status" value="1"/>
</dbReference>
<reference evidence="2" key="1">
    <citation type="submission" date="2016-10" db="EMBL/GenBank/DDBJ databases">
        <authorList>
            <person name="Varghese N."/>
            <person name="Submissions S."/>
        </authorList>
    </citation>
    <scope>NUCLEOTIDE SEQUENCE [LARGE SCALE GENOMIC DNA]</scope>
    <source>
        <strain evidence="2">CGMCC 4.3525</strain>
    </source>
</reference>
<dbReference type="AlphaFoldDB" id="A0A1H9M1U2"/>
<dbReference type="STRING" id="402600.SAMN05216188_108211"/>